<dbReference type="AlphaFoldDB" id="A0A6P1T2B2"/>
<dbReference type="PRINTS" id="PR01576">
    <property type="entry name" value="PDEFORMYLASE"/>
</dbReference>
<keyword evidence="3" id="KW-0378">Hydrolase</keyword>
<dbReference type="Gene3D" id="3.90.45.10">
    <property type="entry name" value="Peptide deformylase"/>
    <property type="match status" value="1"/>
</dbReference>
<dbReference type="CDD" id="cd00487">
    <property type="entry name" value="Pep_deformylase"/>
    <property type="match status" value="1"/>
</dbReference>
<gene>
    <name evidence="3" type="primary">def</name>
    <name evidence="3" type="ORF">GO499_18705</name>
</gene>
<organism evidence="3 4">
    <name type="scientific">Algicella marina</name>
    <dbReference type="NCBI Taxonomy" id="2683284"/>
    <lineage>
        <taxon>Bacteria</taxon>
        <taxon>Pseudomonadati</taxon>
        <taxon>Pseudomonadota</taxon>
        <taxon>Alphaproteobacteria</taxon>
        <taxon>Rhodobacterales</taxon>
        <taxon>Paracoccaceae</taxon>
        <taxon>Algicella</taxon>
    </lineage>
</organism>
<evidence type="ECO:0000313" key="3">
    <source>
        <dbReference type="EMBL" id="QHQ37064.1"/>
    </source>
</evidence>
<dbReference type="GO" id="GO:0042586">
    <property type="term" value="F:peptide deformylase activity"/>
    <property type="evidence" value="ECO:0007669"/>
    <property type="project" value="InterPro"/>
</dbReference>
<accession>A0A6P1T2B2</accession>
<keyword evidence="4" id="KW-1185">Reference proteome</keyword>
<dbReference type="InterPro" id="IPR023635">
    <property type="entry name" value="Peptide_deformylase"/>
</dbReference>
<dbReference type="RefSeq" id="WP_161863607.1">
    <property type="nucleotide sequence ID" value="NZ_CP046620.1"/>
</dbReference>
<dbReference type="PANTHER" id="PTHR10458">
    <property type="entry name" value="PEPTIDE DEFORMYLASE"/>
    <property type="match status" value="1"/>
</dbReference>
<sequence length="171" mass="19340">MHRPFLQMPDPRLRRVATPVPEIDDRIRALWNEMLMAMYAMPGVGLAAPQFGEPLRLAVLDCSDGRNSPVRMANPELLDASEAMREHEEGSPNIPGHFARISRPAKVDVRYVDEQGATVDRRFEGLWSTSVQHQIDHLNGKLFIDHLTPMKRRMILAKHTKAVARSAKGKD</sequence>
<dbReference type="PANTHER" id="PTHR10458:SF22">
    <property type="entry name" value="PEPTIDE DEFORMYLASE"/>
    <property type="match status" value="1"/>
</dbReference>
<reference evidence="3 4" key="1">
    <citation type="submission" date="2019-12" db="EMBL/GenBank/DDBJ databases">
        <title>Complete genome sequence of Algicella marina strain 9Alg 56(T) isolated from the red alga Tichocarpus crinitus.</title>
        <authorList>
            <person name="Kim S.-G."/>
            <person name="Nedashkovskaya O.I."/>
        </authorList>
    </citation>
    <scope>NUCLEOTIDE SEQUENCE [LARGE SCALE GENOMIC DNA]</scope>
    <source>
        <strain evidence="3 4">9Alg 56</strain>
    </source>
</reference>
<dbReference type="EMBL" id="CP046620">
    <property type="protein sequence ID" value="QHQ37064.1"/>
    <property type="molecule type" value="Genomic_DNA"/>
</dbReference>
<dbReference type="Pfam" id="PF01327">
    <property type="entry name" value="Pep_deformylase"/>
    <property type="match status" value="1"/>
</dbReference>
<evidence type="ECO:0000313" key="4">
    <source>
        <dbReference type="Proteomes" id="UP000464495"/>
    </source>
</evidence>
<name>A0A6P1T2B2_9RHOB</name>
<protein>
    <recommendedName>
        <fullName evidence="2">Peptide deformylase-like</fullName>
    </recommendedName>
    <alternativeName>
        <fullName evidence="2">Polypeptide deformylase-like</fullName>
    </alternativeName>
</protein>
<evidence type="ECO:0000256" key="2">
    <source>
        <dbReference type="HAMAP-Rule" id="MF_00163"/>
    </source>
</evidence>
<dbReference type="KEGG" id="amaq:GO499_18705"/>
<dbReference type="InterPro" id="IPR036821">
    <property type="entry name" value="Peptide_deformylase_sf"/>
</dbReference>
<proteinExistence type="inferred from homology"/>
<dbReference type="PIRSF" id="PIRSF004749">
    <property type="entry name" value="Pep_def"/>
    <property type="match status" value="1"/>
</dbReference>
<dbReference type="NCBIfam" id="TIGR00079">
    <property type="entry name" value="pept_deformyl"/>
    <property type="match status" value="1"/>
</dbReference>
<comment type="similarity">
    <text evidence="1 2">Belongs to the polypeptide deformylase family.</text>
</comment>
<dbReference type="HAMAP" id="MF_00163">
    <property type="entry name" value="Pep_deformylase"/>
    <property type="match status" value="1"/>
</dbReference>
<dbReference type="NCBIfam" id="NF001159">
    <property type="entry name" value="PRK00150.1-3"/>
    <property type="match status" value="1"/>
</dbReference>
<dbReference type="SUPFAM" id="SSF56420">
    <property type="entry name" value="Peptide deformylase"/>
    <property type="match status" value="1"/>
</dbReference>
<dbReference type="Proteomes" id="UP000464495">
    <property type="component" value="Chromosome"/>
</dbReference>
<evidence type="ECO:0000256" key="1">
    <source>
        <dbReference type="ARBA" id="ARBA00010759"/>
    </source>
</evidence>
<comment type="caution">
    <text evidence="2">Lacks conserved residue(s) required for the propagation of feature annotation.</text>
</comment>